<dbReference type="InterPro" id="IPR013083">
    <property type="entry name" value="Znf_RING/FYVE/PHD"/>
</dbReference>
<evidence type="ECO:0000313" key="6">
    <source>
        <dbReference type="Proteomes" id="UP000492821"/>
    </source>
</evidence>
<protein>
    <submittedName>
        <fullName evidence="7">RING-type domain-containing protein</fullName>
    </submittedName>
</protein>
<feature type="domain" description="RING-type" evidence="5">
    <location>
        <begin position="56"/>
        <end position="97"/>
    </location>
</feature>
<dbReference type="WBParaSite" id="Pan_g7574.t1">
    <property type="protein sequence ID" value="Pan_g7574.t1"/>
    <property type="gene ID" value="Pan_g7574"/>
</dbReference>
<dbReference type="Pfam" id="PF13639">
    <property type="entry name" value="zf-RING_2"/>
    <property type="match status" value="1"/>
</dbReference>
<evidence type="ECO:0000313" key="7">
    <source>
        <dbReference type="WBParaSite" id="Pan_g7574.t1"/>
    </source>
</evidence>
<reference evidence="6" key="1">
    <citation type="journal article" date="2013" name="Genetics">
        <title>The draft genome and transcriptome of Panagrellus redivivus are shaped by the harsh demands of a free-living lifestyle.</title>
        <authorList>
            <person name="Srinivasan J."/>
            <person name="Dillman A.R."/>
            <person name="Macchietto M.G."/>
            <person name="Heikkinen L."/>
            <person name="Lakso M."/>
            <person name="Fracchia K.M."/>
            <person name="Antoshechkin I."/>
            <person name="Mortazavi A."/>
            <person name="Wong G."/>
            <person name="Sternberg P.W."/>
        </authorList>
    </citation>
    <scope>NUCLEOTIDE SEQUENCE [LARGE SCALE GENOMIC DNA]</scope>
    <source>
        <strain evidence="6">MT8872</strain>
    </source>
</reference>
<dbReference type="SUPFAM" id="SSF57850">
    <property type="entry name" value="RING/U-box"/>
    <property type="match status" value="2"/>
</dbReference>
<evidence type="ECO:0000256" key="2">
    <source>
        <dbReference type="ARBA" id="ARBA00022833"/>
    </source>
</evidence>
<keyword evidence="2" id="KW-0862">Zinc</keyword>
<evidence type="ECO:0000256" key="1">
    <source>
        <dbReference type="ARBA" id="ARBA00022771"/>
    </source>
</evidence>
<organism evidence="6 7">
    <name type="scientific">Panagrellus redivivus</name>
    <name type="common">Microworm</name>
    <dbReference type="NCBI Taxonomy" id="6233"/>
    <lineage>
        <taxon>Eukaryota</taxon>
        <taxon>Metazoa</taxon>
        <taxon>Ecdysozoa</taxon>
        <taxon>Nematoda</taxon>
        <taxon>Chromadorea</taxon>
        <taxon>Rhabditida</taxon>
        <taxon>Tylenchina</taxon>
        <taxon>Panagrolaimomorpha</taxon>
        <taxon>Panagrolaimoidea</taxon>
        <taxon>Panagrolaimidae</taxon>
        <taxon>Panagrellus</taxon>
    </lineage>
</organism>
<feature type="region of interest" description="Disordered" evidence="4">
    <location>
        <begin position="1"/>
        <end position="38"/>
    </location>
</feature>
<evidence type="ECO:0000256" key="4">
    <source>
        <dbReference type="SAM" id="MobiDB-lite"/>
    </source>
</evidence>
<keyword evidence="6" id="KW-1185">Reference proteome</keyword>
<accession>A0A7E4W904</accession>
<reference evidence="7" key="2">
    <citation type="submission" date="2020-10" db="UniProtKB">
        <authorList>
            <consortium name="WormBaseParasite"/>
        </authorList>
    </citation>
    <scope>IDENTIFICATION</scope>
</reference>
<feature type="compositionally biased region" description="Polar residues" evidence="4">
    <location>
        <begin position="23"/>
        <end position="38"/>
    </location>
</feature>
<keyword evidence="1 3" id="KW-0479">Metal-binding</keyword>
<proteinExistence type="predicted"/>
<feature type="compositionally biased region" description="Polar residues" evidence="4">
    <location>
        <begin position="7"/>
        <end position="16"/>
    </location>
</feature>
<dbReference type="AlphaFoldDB" id="A0A7E4W904"/>
<keyword evidence="1 3" id="KW-0863">Zinc-finger</keyword>
<feature type="domain" description="RING-type" evidence="5">
    <location>
        <begin position="132"/>
        <end position="174"/>
    </location>
</feature>
<dbReference type="Proteomes" id="UP000492821">
    <property type="component" value="Unassembled WGS sequence"/>
</dbReference>
<evidence type="ECO:0000256" key="3">
    <source>
        <dbReference type="PROSITE-ProRule" id="PRU00175"/>
    </source>
</evidence>
<dbReference type="PROSITE" id="PS50089">
    <property type="entry name" value="ZF_RING_2"/>
    <property type="match status" value="2"/>
</dbReference>
<sequence>MVDQALPTYNSDTSEYSKLLPNNAGSKSSPFQTSSDLDNSENCVERETSLLPLTYCRCCQNPMTNEIPSACTFPCGHNFHTVCLQKRVPFPQHCPKCLESMPGLEDDLEGIPGLGFDVKELPLKAPKCLKKCSTCKKRIHTMTPPTCQSTCGHLFHFTCMDKLVEMKAACPVCRVPVGIVGNGLKLEESLRSPMFKPEFEPILESLDE</sequence>
<name>A0A7E4W904_PANRE</name>
<dbReference type="GO" id="GO:0008270">
    <property type="term" value="F:zinc ion binding"/>
    <property type="evidence" value="ECO:0007669"/>
    <property type="project" value="UniProtKB-KW"/>
</dbReference>
<dbReference type="SMART" id="SM00184">
    <property type="entry name" value="RING"/>
    <property type="match status" value="2"/>
</dbReference>
<dbReference type="Gene3D" id="3.30.40.10">
    <property type="entry name" value="Zinc/RING finger domain, C3HC4 (zinc finger)"/>
    <property type="match status" value="2"/>
</dbReference>
<evidence type="ECO:0000259" key="5">
    <source>
        <dbReference type="PROSITE" id="PS50089"/>
    </source>
</evidence>
<dbReference type="InterPro" id="IPR001841">
    <property type="entry name" value="Znf_RING"/>
</dbReference>